<keyword evidence="5 8" id="KW-0274">FAD</keyword>
<dbReference type="OrthoDB" id="432685at2759"/>
<dbReference type="SUPFAM" id="SSF63380">
    <property type="entry name" value="Riboflavin synthase domain-like"/>
    <property type="match status" value="1"/>
</dbReference>
<dbReference type="SUPFAM" id="SSF52343">
    <property type="entry name" value="Ferredoxin reductase-like, C-terminal NADP-linked domain"/>
    <property type="match status" value="1"/>
</dbReference>
<keyword evidence="4 8" id="KW-0285">Flavoprotein</keyword>
<dbReference type="GO" id="GO:0005739">
    <property type="term" value="C:mitochondrion"/>
    <property type="evidence" value="ECO:0007669"/>
    <property type="project" value="TreeGrafter"/>
</dbReference>
<evidence type="ECO:0000256" key="7">
    <source>
        <dbReference type="ARBA" id="ARBA00023136"/>
    </source>
</evidence>
<dbReference type="Gene3D" id="2.40.30.10">
    <property type="entry name" value="Translation factors"/>
    <property type="match status" value="1"/>
</dbReference>
<evidence type="ECO:0000256" key="6">
    <source>
        <dbReference type="ARBA" id="ARBA00023002"/>
    </source>
</evidence>
<keyword evidence="12" id="KW-1185">Reference proteome</keyword>
<dbReference type="InterPro" id="IPR001834">
    <property type="entry name" value="CBR-like"/>
</dbReference>
<organism evidence="11 12">
    <name type="scientific">Tortispora caseinolytica NRRL Y-17796</name>
    <dbReference type="NCBI Taxonomy" id="767744"/>
    <lineage>
        <taxon>Eukaryota</taxon>
        <taxon>Fungi</taxon>
        <taxon>Dikarya</taxon>
        <taxon>Ascomycota</taxon>
        <taxon>Saccharomycotina</taxon>
        <taxon>Trigonopsidomycetes</taxon>
        <taxon>Trigonopsidales</taxon>
        <taxon>Trigonopsidaceae</taxon>
        <taxon>Tortispora</taxon>
    </lineage>
</organism>
<feature type="region of interest" description="Disordered" evidence="9">
    <location>
        <begin position="226"/>
        <end position="258"/>
    </location>
</feature>
<proteinExistence type="inferred from homology"/>
<evidence type="ECO:0000256" key="3">
    <source>
        <dbReference type="ARBA" id="ARBA00006105"/>
    </source>
</evidence>
<comment type="subcellular location">
    <subcellularLocation>
        <location evidence="2">Membrane</location>
    </subcellularLocation>
</comment>
<dbReference type="PROSITE" id="PS51384">
    <property type="entry name" value="FAD_FR"/>
    <property type="match status" value="1"/>
</dbReference>
<dbReference type="EMBL" id="KV453843">
    <property type="protein sequence ID" value="ODV89274.1"/>
    <property type="molecule type" value="Genomic_DNA"/>
</dbReference>
<dbReference type="CDD" id="cd06183">
    <property type="entry name" value="cyt_b5_reduct_like"/>
    <property type="match status" value="1"/>
</dbReference>
<evidence type="ECO:0000256" key="8">
    <source>
        <dbReference type="PIRSR" id="PIRSR601834-1"/>
    </source>
</evidence>
<dbReference type="GO" id="GO:0016020">
    <property type="term" value="C:membrane"/>
    <property type="evidence" value="ECO:0007669"/>
    <property type="project" value="UniProtKB-SubCell"/>
</dbReference>
<dbReference type="InterPro" id="IPR008333">
    <property type="entry name" value="Cbr1-like_FAD-bd_dom"/>
</dbReference>
<feature type="compositionally biased region" description="Polar residues" evidence="9">
    <location>
        <begin position="226"/>
        <end position="244"/>
    </location>
</feature>
<dbReference type="InterPro" id="IPR017927">
    <property type="entry name" value="FAD-bd_FR_type"/>
</dbReference>
<dbReference type="Pfam" id="PF00970">
    <property type="entry name" value="FAD_binding_6"/>
    <property type="match status" value="1"/>
</dbReference>
<sequence>MFRSFRSFTPRSRWYSTSKYLRNRQSLRYEIPNPNTGPEIRLPPPRSSAFKKQIPILIGAGLTIWIVYSAKHLLYPSPSDNAALPSAEKFSPYVITYKYEYAPDHFLIELSPTMHLWRKMQQSKYYPWNGHRLWSIEIRQPDMQIARRYTPLPLMVLKSNYQNDSGKPPVLHILSENPHKSSSEEGRMLLVVKRYNDGEVSRWLCSLPPGTKIDIRGPHTEYEFQDLQQSDLSSRRPQISDTPSTLPPDPQTPQSADPHKNILFLSAGTGITPALQMLLSPNPPRGFVQLFHSASSPDVVPLNRFLFFLKSAGRISMSQFYDRRITEKDIIPPASAKSLPEQHRGALDKLKSAVTGFRGMKKETPVDIAFVCGPESYVRAVSGARQYVNIATTGNQDTPIKGYLGKKGWTSDNVVRLAS</sequence>
<evidence type="ECO:0000256" key="9">
    <source>
        <dbReference type="SAM" id="MobiDB-lite"/>
    </source>
</evidence>
<comment type="similarity">
    <text evidence="3">Belongs to the flavoprotein pyridine nucleotide cytochrome reductase family.</text>
</comment>
<protein>
    <recommendedName>
        <fullName evidence="10">FAD-binding FR-type domain-containing protein</fullName>
    </recommendedName>
</protein>
<feature type="binding site" evidence="8">
    <location>
        <position position="272"/>
    </location>
    <ligand>
        <name>FAD</name>
        <dbReference type="ChEBI" id="CHEBI:57692"/>
    </ligand>
</feature>
<dbReference type="InterPro" id="IPR039261">
    <property type="entry name" value="FNR_nucleotide-bd"/>
</dbReference>
<evidence type="ECO:0000259" key="10">
    <source>
        <dbReference type="PROSITE" id="PS51384"/>
    </source>
</evidence>
<dbReference type="Gene3D" id="3.40.50.80">
    <property type="entry name" value="Nucleotide-binding domain of ferredoxin-NADP reductase (FNR) module"/>
    <property type="match status" value="1"/>
</dbReference>
<dbReference type="InterPro" id="IPR017938">
    <property type="entry name" value="Riboflavin_synthase-like_b-brl"/>
</dbReference>
<evidence type="ECO:0000256" key="4">
    <source>
        <dbReference type="ARBA" id="ARBA00022630"/>
    </source>
</evidence>
<comment type="cofactor">
    <cofactor evidence="1 8">
        <name>FAD</name>
        <dbReference type="ChEBI" id="CHEBI:57692"/>
    </cofactor>
</comment>
<reference evidence="12" key="1">
    <citation type="submission" date="2016-02" db="EMBL/GenBank/DDBJ databases">
        <title>Comparative genomics of biotechnologically important yeasts.</title>
        <authorList>
            <consortium name="DOE Joint Genome Institute"/>
            <person name="Riley R."/>
            <person name="Haridas S."/>
            <person name="Wolfe K.H."/>
            <person name="Lopes M.R."/>
            <person name="Hittinger C.T."/>
            <person name="Goker M."/>
            <person name="Salamov A."/>
            <person name="Wisecaver J."/>
            <person name="Long T.M."/>
            <person name="Aerts A.L."/>
            <person name="Barry K."/>
            <person name="Choi C."/>
            <person name="Clum A."/>
            <person name="Coughlan A.Y."/>
            <person name="Deshpande S."/>
            <person name="Douglass A.P."/>
            <person name="Hanson S.J."/>
            <person name="Klenk H.-P."/>
            <person name="Labutti K."/>
            <person name="Lapidus A."/>
            <person name="Lindquist E."/>
            <person name="Lipzen A."/>
            <person name="Meier-Kolthoff J.P."/>
            <person name="Ohm R.A."/>
            <person name="Otillar R.P."/>
            <person name="Pangilinan J."/>
            <person name="Peng Y."/>
            <person name="Rokas A."/>
            <person name="Rosa C.A."/>
            <person name="Scheuner C."/>
            <person name="Sibirny A.A."/>
            <person name="Slot J.C."/>
            <person name="Stielow J.B."/>
            <person name="Sun H."/>
            <person name="Kurtzman C.P."/>
            <person name="Blackwell M."/>
            <person name="Jeffries T.W."/>
            <person name="Grigoriev I.V."/>
        </authorList>
    </citation>
    <scope>NUCLEOTIDE SEQUENCE [LARGE SCALE GENOMIC DNA]</scope>
    <source>
        <strain evidence="12">NRRL Y-17796</strain>
    </source>
</reference>
<evidence type="ECO:0000256" key="1">
    <source>
        <dbReference type="ARBA" id="ARBA00001974"/>
    </source>
</evidence>
<feature type="binding site" evidence="8">
    <location>
        <position position="191"/>
    </location>
    <ligand>
        <name>FAD</name>
        <dbReference type="ChEBI" id="CHEBI:57692"/>
    </ligand>
</feature>
<dbReference type="Proteomes" id="UP000095023">
    <property type="component" value="Unassembled WGS sequence"/>
</dbReference>
<dbReference type="PANTHER" id="PTHR19370:SF189">
    <property type="entry name" value="CYTOCHROME C MITOCHONDRIAL IMPORT FACTOR CYC2"/>
    <property type="match status" value="1"/>
</dbReference>
<accession>A0A1E4TBY7</accession>
<keyword evidence="7" id="KW-0472">Membrane</keyword>
<feature type="binding site" evidence="8">
    <location>
        <position position="200"/>
    </location>
    <ligand>
        <name>FAD</name>
        <dbReference type="ChEBI" id="CHEBI:57692"/>
    </ligand>
</feature>
<feature type="binding site" evidence="8">
    <location>
        <position position="193"/>
    </location>
    <ligand>
        <name>FAD</name>
        <dbReference type="ChEBI" id="CHEBI:57692"/>
    </ligand>
</feature>
<feature type="domain" description="FAD-binding FR-type" evidence="10">
    <location>
        <begin position="88"/>
        <end position="225"/>
    </location>
</feature>
<keyword evidence="6" id="KW-0560">Oxidoreductase</keyword>
<evidence type="ECO:0000256" key="2">
    <source>
        <dbReference type="ARBA" id="ARBA00004370"/>
    </source>
</evidence>
<name>A0A1E4TBY7_9ASCO</name>
<dbReference type="AlphaFoldDB" id="A0A1E4TBY7"/>
<gene>
    <name evidence="11" type="ORF">CANCADRAFT_45718</name>
</gene>
<evidence type="ECO:0000313" key="11">
    <source>
        <dbReference type="EMBL" id="ODV89274.1"/>
    </source>
</evidence>
<feature type="binding site" evidence="8">
    <location>
        <position position="201"/>
    </location>
    <ligand>
        <name>FAD</name>
        <dbReference type="ChEBI" id="CHEBI:57692"/>
    </ligand>
</feature>
<dbReference type="GO" id="GO:0016491">
    <property type="term" value="F:oxidoreductase activity"/>
    <property type="evidence" value="ECO:0007669"/>
    <property type="project" value="UniProtKB-KW"/>
</dbReference>
<evidence type="ECO:0000313" key="12">
    <source>
        <dbReference type="Proteomes" id="UP000095023"/>
    </source>
</evidence>
<dbReference type="PANTHER" id="PTHR19370">
    <property type="entry name" value="NADH-CYTOCHROME B5 REDUCTASE"/>
    <property type="match status" value="1"/>
</dbReference>
<evidence type="ECO:0000256" key="5">
    <source>
        <dbReference type="ARBA" id="ARBA00022827"/>
    </source>
</evidence>